<dbReference type="GO" id="GO:0016787">
    <property type="term" value="F:hydrolase activity"/>
    <property type="evidence" value="ECO:0007669"/>
    <property type="project" value="UniProtKB-KW"/>
</dbReference>
<sequence>MARKLRWTIPALLGALAWTVWEIPLAFGGRPDLEVMKRSPQFRDGRFQNLAPPVPQTASTGRDLLREMLLGGQQRRPRRPIPLVPQRPDSPEDGLHITWFGHASSLVEIEGTRILLDPVWAKRASPSRLVGPRRMHEPPHELTELPRLDAIIFSHDHYDHLDAAAVRTLTRTQQAPFIVPLGVGAHLRRWGVPAERITELDWHESTEVAGVRITAADAQHFSGRAFTRNNTLWASWVLASANRRVFYTADSGYFDAYRRIGEKYGPFDASLVQIGAYHPSWPDIHMTPEEGVAAHLDARGGVLIPVHWATFRLALHGWSEPVERVWREAKAHDVTLVVPRPGERVDIDNVPPVDAWWQAL</sequence>
<dbReference type="PANTHER" id="PTHR15032">
    <property type="entry name" value="N-ACYL-PHOSPHATIDYLETHANOLAMINE-HYDROLYZING PHOSPHOLIPASE D"/>
    <property type="match status" value="1"/>
</dbReference>
<dbReference type="PANTHER" id="PTHR15032:SF4">
    <property type="entry name" value="N-ACYL-PHOSPHATIDYLETHANOLAMINE-HYDROLYZING PHOSPHOLIPASE D"/>
    <property type="match status" value="1"/>
</dbReference>
<organism evidence="2 3">
    <name type="scientific">Amycolatopsis acidiphila</name>
    <dbReference type="NCBI Taxonomy" id="715473"/>
    <lineage>
        <taxon>Bacteria</taxon>
        <taxon>Bacillati</taxon>
        <taxon>Actinomycetota</taxon>
        <taxon>Actinomycetes</taxon>
        <taxon>Pseudonocardiales</taxon>
        <taxon>Pseudonocardiaceae</taxon>
        <taxon>Amycolatopsis</taxon>
    </lineage>
</organism>
<dbReference type="InterPro" id="IPR036866">
    <property type="entry name" value="RibonucZ/Hydroxyglut_hydro"/>
</dbReference>
<reference evidence="2 3" key="1">
    <citation type="submission" date="2019-07" db="EMBL/GenBank/DDBJ databases">
        <title>New species of Amycolatopsis and Streptomyces.</title>
        <authorList>
            <person name="Duangmal K."/>
            <person name="Teo W.F.A."/>
            <person name="Lipun K."/>
        </authorList>
    </citation>
    <scope>NUCLEOTIDE SEQUENCE [LARGE SCALE GENOMIC DNA]</scope>
    <source>
        <strain evidence="2 3">JCM 30562</strain>
    </source>
</reference>
<feature type="domain" description="Metallo-beta-lactamase" evidence="1">
    <location>
        <begin position="112"/>
        <end position="308"/>
    </location>
</feature>
<dbReference type="AlphaFoldDB" id="A0A558AMX8"/>
<name>A0A558AMX8_9PSEU</name>
<dbReference type="Gene3D" id="3.60.15.10">
    <property type="entry name" value="Ribonuclease Z/Hydroxyacylglutathione hydrolase-like"/>
    <property type="match status" value="1"/>
</dbReference>
<proteinExistence type="predicted"/>
<keyword evidence="2" id="KW-0378">Hydrolase</keyword>
<dbReference type="GO" id="GO:0005737">
    <property type="term" value="C:cytoplasm"/>
    <property type="evidence" value="ECO:0007669"/>
    <property type="project" value="TreeGrafter"/>
</dbReference>
<dbReference type="OrthoDB" id="9805728at2"/>
<dbReference type="SUPFAM" id="SSF56281">
    <property type="entry name" value="Metallo-hydrolase/oxidoreductase"/>
    <property type="match status" value="1"/>
</dbReference>
<dbReference type="Pfam" id="PF12706">
    <property type="entry name" value="Lactamase_B_2"/>
    <property type="match status" value="1"/>
</dbReference>
<gene>
    <name evidence="2" type="ORF">FNH06_02085</name>
</gene>
<protein>
    <submittedName>
        <fullName evidence="2">Zn-dependent hydrolase</fullName>
    </submittedName>
</protein>
<evidence type="ECO:0000313" key="2">
    <source>
        <dbReference type="EMBL" id="TVT25618.1"/>
    </source>
</evidence>
<dbReference type="RefSeq" id="WP_144632754.1">
    <property type="nucleotide sequence ID" value="NZ_BNAX01000021.1"/>
</dbReference>
<evidence type="ECO:0000259" key="1">
    <source>
        <dbReference type="Pfam" id="PF12706"/>
    </source>
</evidence>
<dbReference type="Proteomes" id="UP000318578">
    <property type="component" value="Unassembled WGS sequence"/>
</dbReference>
<comment type="caution">
    <text evidence="2">The sequence shown here is derived from an EMBL/GenBank/DDBJ whole genome shotgun (WGS) entry which is preliminary data.</text>
</comment>
<accession>A0A558AMX8</accession>
<dbReference type="InterPro" id="IPR001279">
    <property type="entry name" value="Metallo-B-lactamas"/>
</dbReference>
<evidence type="ECO:0000313" key="3">
    <source>
        <dbReference type="Proteomes" id="UP000318578"/>
    </source>
</evidence>
<keyword evidence="3" id="KW-1185">Reference proteome</keyword>
<dbReference type="EMBL" id="VJZA01000002">
    <property type="protein sequence ID" value="TVT25618.1"/>
    <property type="molecule type" value="Genomic_DNA"/>
</dbReference>